<dbReference type="AlphaFoldDB" id="A0A3N0VM01"/>
<gene>
    <name evidence="1" type="ORF">ED208_04430</name>
</gene>
<sequence length="128" mass="13845">MTAAKILEGLADGSLPPSEFGHAAHLRVARELLLHAPLAEAEARFCTLIEGYVRHLGAEAKFHRTLSIALLRLTAARLRPGESWAQFQAANPDLFANARGLLARHYSAECLAAGRTQFTPPDLLPLPA</sequence>
<dbReference type="InParanoid" id="A0A3N0VM01"/>
<organism evidence="1 2">
    <name type="scientific">Stagnimonas aquatica</name>
    <dbReference type="NCBI Taxonomy" id="2689987"/>
    <lineage>
        <taxon>Bacteria</taxon>
        <taxon>Pseudomonadati</taxon>
        <taxon>Pseudomonadota</taxon>
        <taxon>Gammaproteobacteria</taxon>
        <taxon>Nevskiales</taxon>
        <taxon>Nevskiaceae</taxon>
        <taxon>Stagnimonas</taxon>
    </lineage>
</organism>
<dbReference type="EMBL" id="RJVO01000001">
    <property type="protein sequence ID" value="ROH93775.1"/>
    <property type="molecule type" value="Genomic_DNA"/>
</dbReference>
<comment type="caution">
    <text evidence="1">The sequence shown here is derived from an EMBL/GenBank/DDBJ whole genome shotgun (WGS) entry which is preliminary data.</text>
</comment>
<evidence type="ECO:0000313" key="1">
    <source>
        <dbReference type="EMBL" id="ROH93775.1"/>
    </source>
</evidence>
<reference evidence="1 2" key="1">
    <citation type="submission" date="2018-10" db="EMBL/GenBank/DDBJ databases">
        <authorList>
            <person name="Chen W.-M."/>
        </authorList>
    </citation>
    <scope>NUCLEOTIDE SEQUENCE [LARGE SCALE GENOMIC DNA]</scope>
    <source>
        <strain evidence="1 2">THS-13</strain>
    </source>
</reference>
<evidence type="ECO:0000313" key="2">
    <source>
        <dbReference type="Proteomes" id="UP000282106"/>
    </source>
</evidence>
<name>A0A3N0VM01_9GAMM</name>
<dbReference type="Proteomes" id="UP000282106">
    <property type="component" value="Unassembled WGS sequence"/>
</dbReference>
<keyword evidence="2" id="KW-1185">Reference proteome</keyword>
<dbReference type="RefSeq" id="WP_123210631.1">
    <property type="nucleotide sequence ID" value="NZ_RJVO01000001.1"/>
</dbReference>
<protein>
    <submittedName>
        <fullName evidence="1">Uncharacterized protein</fullName>
    </submittedName>
</protein>
<proteinExistence type="predicted"/>
<accession>A0A3N0VM01</accession>